<evidence type="ECO:0000313" key="3">
    <source>
        <dbReference type="Proteomes" id="UP000621510"/>
    </source>
</evidence>
<sequence length="73" mass="7830">MSDRISSTVGMAAAVWRRSSYSGPEGNECVEVADLRTHIAVRDSKNTTGPVLTFPADAFASFVSEVKAGRRPD</sequence>
<dbReference type="EMBL" id="JAERRG010000016">
    <property type="protein sequence ID" value="MBL1117160.1"/>
    <property type="molecule type" value="Genomic_DNA"/>
</dbReference>
<dbReference type="Proteomes" id="UP000621510">
    <property type="component" value="Unassembled WGS sequence"/>
</dbReference>
<accession>A0ABS1PYT1</accession>
<gene>
    <name evidence="2" type="ORF">JK364_32955</name>
</gene>
<dbReference type="Pfam" id="PF04149">
    <property type="entry name" value="DUF397"/>
    <property type="match status" value="1"/>
</dbReference>
<keyword evidence="3" id="KW-1185">Reference proteome</keyword>
<evidence type="ECO:0000259" key="1">
    <source>
        <dbReference type="Pfam" id="PF04149"/>
    </source>
</evidence>
<dbReference type="RefSeq" id="WP_201855017.1">
    <property type="nucleotide sequence ID" value="NZ_JAERRG010000016.1"/>
</dbReference>
<dbReference type="InterPro" id="IPR007278">
    <property type="entry name" value="DUF397"/>
</dbReference>
<reference evidence="2 3" key="1">
    <citation type="submission" date="2021-01" db="EMBL/GenBank/DDBJ databases">
        <title>WGS of actinomycetes isolated from Thailand.</title>
        <authorList>
            <person name="Thawai C."/>
        </authorList>
    </citation>
    <scope>NUCLEOTIDE SEQUENCE [LARGE SCALE GENOMIC DNA]</scope>
    <source>
        <strain evidence="2 3">CA3R110</strain>
    </source>
</reference>
<feature type="domain" description="DUF397" evidence="1">
    <location>
        <begin position="14"/>
        <end position="67"/>
    </location>
</feature>
<comment type="caution">
    <text evidence="2">The sequence shown here is derived from an EMBL/GenBank/DDBJ whole genome shotgun (WGS) entry which is preliminary data.</text>
</comment>
<organism evidence="2 3">
    <name type="scientific">Streptomyces endocoffeicus</name>
    <dbReference type="NCBI Taxonomy" id="2898945"/>
    <lineage>
        <taxon>Bacteria</taxon>
        <taxon>Bacillati</taxon>
        <taxon>Actinomycetota</taxon>
        <taxon>Actinomycetes</taxon>
        <taxon>Kitasatosporales</taxon>
        <taxon>Streptomycetaceae</taxon>
        <taxon>Streptomyces</taxon>
    </lineage>
</organism>
<name>A0ABS1PYT1_9ACTN</name>
<protein>
    <submittedName>
        <fullName evidence="2">DUF397 domain-containing protein</fullName>
    </submittedName>
</protein>
<evidence type="ECO:0000313" key="2">
    <source>
        <dbReference type="EMBL" id="MBL1117160.1"/>
    </source>
</evidence>
<proteinExistence type="predicted"/>